<keyword evidence="2 6" id="KW-0812">Transmembrane</keyword>
<feature type="transmembrane region" description="Helical" evidence="6">
    <location>
        <begin position="248"/>
        <end position="268"/>
    </location>
</feature>
<feature type="transmembrane region" description="Helical" evidence="6">
    <location>
        <begin position="196"/>
        <end position="216"/>
    </location>
</feature>
<dbReference type="PANTHER" id="PTHR23291">
    <property type="entry name" value="BAX INHIBITOR-RELATED"/>
    <property type="match status" value="1"/>
</dbReference>
<dbReference type="AlphaFoldDB" id="A0A2N8UIL2"/>
<comment type="subcellular location">
    <subcellularLocation>
        <location evidence="1">Membrane</location>
        <topology evidence="1">Multi-pass membrane protein</topology>
    </subcellularLocation>
</comment>
<gene>
    <name evidence="7" type="ORF">SRS1_15436</name>
</gene>
<feature type="compositionally biased region" description="Low complexity" evidence="5">
    <location>
        <begin position="47"/>
        <end position="90"/>
    </location>
</feature>
<protein>
    <submittedName>
        <fullName evidence="7">Related to growth hormone inducible transmembrane protein</fullName>
    </submittedName>
</protein>
<evidence type="ECO:0000256" key="6">
    <source>
        <dbReference type="SAM" id="Phobius"/>
    </source>
</evidence>
<feature type="transmembrane region" description="Helical" evidence="6">
    <location>
        <begin position="164"/>
        <end position="184"/>
    </location>
</feature>
<sequence>MLRPSFQTLQHSLHNSLLVARSSTSHSTASTASRVVAQPLRSLSSAAKSSPLASAATHGVQQQQQQQQALRQVQQQVRGVRTSPFRPNGNNGAGGSGGRFAFAAPHAAPAADAPTSFSQPGGWTRALTSLGIIGATAFGANMFFNRETRDSLHPVEAEYLHKTFMYLAGGLTLTGAAAVGLHRYGVSQRVMMANPWLVLGVGLVASIGGMLGATSLPPGHPLKVPSWLLFNASQAAVLSPLLFLNPAVLSRAALYTAGLVGSLCYVGATAKEDKYLWMGGPLLAGVTIVALSSLAPMLLPRTAFRTLAATEALSLYGGLAVFSAFVLYDTQRILKHAQMVRAGYAVGDPLAESISLELDFINIFVRMVQILGMQQNRRK</sequence>
<dbReference type="GO" id="GO:0005743">
    <property type="term" value="C:mitochondrial inner membrane"/>
    <property type="evidence" value="ECO:0007669"/>
    <property type="project" value="TreeGrafter"/>
</dbReference>
<evidence type="ECO:0000256" key="4">
    <source>
        <dbReference type="ARBA" id="ARBA00023136"/>
    </source>
</evidence>
<evidence type="ECO:0000313" key="7">
    <source>
        <dbReference type="EMBL" id="SJX64619.1"/>
    </source>
</evidence>
<proteinExistence type="predicted"/>
<evidence type="ECO:0000256" key="3">
    <source>
        <dbReference type="ARBA" id="ARBA00022989"/>
    </source>
</evidence>
<reference evidence="7 8" key="1">
    <citation type="submission" date="2017-02" db="EMBL/GenBank/DDBJ databases">
        <authorList>
            <person name="Peterson S.W."/>
        </authorList>
    </citation>
    <scope>NUCLEOTIDE SEQUENCE [LARGE SCALE GENOMIC DNA]</scope>
    <source>
        <strain evidence="7 8">SRS1_H2-8</strain>
    </source>
</reference>
<keyword evidence="4 6" id="KW-0472">Membrane</keyword>
<evidence type="ECO:0000256" key="2">
    <source>
        <dbReference type="ARBA" id="ARBA00022692"/>
    </source>
</evidence>
<dbReference type="EMBL" id="LT795066">
    <property type="protein sequence ID" value="SJX64619.1"/>
    <property type="molecule type" value="Genomic_DNA"/>
</dbReference>
<evidence type="ECO:0000256" key="1">
    <source>
        <dbReference type="ARBA" id="ARBA00004141"/>
    </source>
</evidence>
<dbReference type="Pfam" id="PF01027">
    <property type="entry name" value="Bax1-I"/>
    <property type="match status" value="1"/>
</dbReference>
<feature type="transmembrane region" description="Helical" evidence="6">
    <location>
        <begin position="307"/>
        <end position="328"/>
    </location>
</feature>
<feature type="region of interest" description="Disordered" evidence="5">
    <location>
        <begin position="47"/>
        <end position="96"/>
    </location>
</feature>
<keyword evidence="3 6" id="KW-1133">Transmembrane helix</keyword>
<dbReference type="InterPro" id="IPR006214">
    <property type="entry name" value="Bax_inhibitor_1-related"/>
</dbReference>
<organism evidence="7 8">
    <name type="scientific">Sporisorium reilianum f. sp. reilianum</name>
    <dbReference type="NCBI Taxonomy" id="72559"/>
    <lineage>
        <taxon>Eukaryota</taxon>
        <taxon>Fungi</taxon>
        <taxon>Dikarya</taxon>
        <taxon>Basidiomycota</taxon>
        <taxon>Ustilaginomycotina</taxon>
        <taxon>Ustilaginomycetes</taxon>
        <taxon>Ustilaginales</taxon>
        <taxon>Ustilaginaceae</taxon>
        <taxon>Sporisorium</taxon>
    </lineage>
</organism>
<dbReference type="PANTHER" id="PTHR23291:SF112">
    <property type="entry name" value="GROWTH HORMONE-INDUCIBLE TRANSMEMBRANE PROTEIN"/>
    <property type="match status" value="1"/>
</dbReference>
<accession>A0A2N8UIL2</accession>
<dbReference type="Proteomes" id="UP000239563">
    <property type="component" value="Chromosome XIII"/>
</dbReference>
<feature type="transmembrane region" description="Helical" evidence="6">
    <location>
        <begin position="126"/>
        <end position="144"/>
    </location>
</feature>
<name>A0A2N8UIL2_9BASI</name>
<evidence type="ECO:0000313" key="8">
    <source>
        <dbReference type="Proteomes" id="UP000239563"/>
    </source>
</evidence>
<evidence type="ECO:0000256" key="5">
    <source>
        <dbReference type="SAM" id="MobiDB-lite"/>
    </source>
</evidence>
<feature type="transmembrane region" description="Helical" evidence="6">
    <location>
        <begin position="275"/>
        <end position="295"/>
    </location>
</feature>